<dbReference type="Pfam" id="PF21082">
    <property type="entry name" value="MS_channel_3rd"/>
    <property type="match status" value="1"/>
</dbReference>
<comment type="similarity">
    <text evidence="2">Belongs to the MscS (TC 1.A.23) family.</text>
</comment>
<evidence type="ECO:0000256" key="8">
    <source>
        <dbReference type="SAM" id="Phobius"/>
    </source>
</evidence>
<feature type="transmembrane region" description="Helical" evidence="8">
    <location>
        <begin position="491"/>
        <end position="510"/>
    </location>
</feature>
<dbReference type="Proteomes" id="UP000669060">
    <property type="component" value="Unassembled WGS sequence"/>
</dbReference>
<comment type="caution">
    <text evidence="15">The sequence shown here is derived from an EMBL/GenBank/DDBJ whole genome shotgun (WGS) entry which is preliminary data.</text>
</comment>
<dbReference type="Pfam" id="PF12795">
    <property type="entry name" value="MscS_porin"/>
    <property type="match status" value="1"/>
</dbReference>
<keyword evidence="4 8" id="KW-0812">Transmembrane</keyword>
<dbReference type="InterPro" id="IPR010920">
    <property type="entry name" value="LSM_dom_sf"/>
</dbReference>
<feature type="transmembrane region" description="Helical" evidence="8">
    <location>
        <begin position="576"/>
        <end position="594"/>
    </location>
</feature>
<keyword evidence="3" id="KW-1003">Cell membrane</keyword>
<dbReference type="InterPro" id="IPR011066">
    <property type="entry name" value="MscS_channel_C_sf"/>
</dbReference>
<accession>A0ABS3TWY6</accession>
<evidence type="ECO:0000313" key="16">
    <source>
        <dbReference type="Proteomes" id="UP000669060"/>
    </source>
</evidence>
<dbReference type="InterPro" id="IPR049278">
    <property type="entry name" value="MS_channel_C"/>
</dbReference>
<keyword evidence="6 8" id="KW-0472">Membrane</keyword>
<evidence type="ECO:0000259" key="12">
    <source>
        <dbReference type="Pfam" id="PF12795"/>
    </source>
</evidence>
<feature type="domain" description="Mechanosensitive ion channel transmembrane helices 2/3" evidence="14">
    <location>
        <begin position="875"/>
        <end position="916"/>
    </location>
</feature>
<feature type="chain" id="PRO_5046503115" evidence="9">
    <location>
        <begin position="26"/>
        <end position="1121"/>
    </location>
</feature>
<dbReference type="NCBIfam" id="NF008438">
    <property type="entry name" value="PRK11281.1"/>
    <property type="match status" value="1"/>
</dbReference>
<dbReference type="Gene3D" id="1.10.287.1260">
    <property type="match status" value="1"/>
</dbReference>
<dbReference type="Gene3D" id="2.30.30.60">
    <property type="match status" value="1"/>
</dbReference>
<feature type="domain" description="Mechanosensitive ion channel MscS porin" evidence="12">
    <location>
        <begin position="40"/>
        <end position="269"/>
    </location>
</feature>
<evidence type="ECO:0000256" key="1">
    <source>
        <dbReference type="ARBA" id="ARBA00004651"/>
    </source>
</evidence>
<reference evidence="15 16" key="1">
    <citation type="submission" date="2020-12" db="EMBL/GenBank/DDBJ databases">
        <title>Pseudomonas schmalbachii sp. nov. isolated from millipede gut.</title>
        <authorList>
            <person name="Shelomi M."/>
        </authorList>
    </citation>
    <scope>NUCLEOTIDE SEQUENCE [LARGE SCALE GENOMIC DNA]</scope>
    <source>
        <strain evidence="15 16">Milli4</strain>
    </source>
</reference>
<feature type="transmembrane region" description="Helical" evidence="8">
    <location>
        <begin position="869"/>
        <end position="890"/>
    </location>
</feature>
<dbReference type="InterPro" id="IPR006686">
    <property type="entry name" value="MscS_channel_CS"/>
</dbReference>
<dbReference type="Pfam" id="PF00924">
    <property type="entry name" value="MS_channel_2nd"/>
    <property type="match status" value="1"/>
</dbReference>
<proteinExistence type="inferred from homology"/>
<comment type="subcellular location">
    <subcellularLocation>
        <location evidence="1">Cell membrane</location>
        <topology evidence="1">Multi-pass membrane protein</topology>
    </subcellularLocation>
</comment>
<feature type="transmembrane region" description="Helical" evidence="8">
    <location>
        <begin position="828"/>
        <end position="848"/>
    </location>
</feature>
<dbReference type="RefSeq" id="WP_208316695.1">
    <property type="nucleotide sequence ID" value="NZ_JAELYA010000012.1"/>
</dbReference>
<keyword evidence="9" id="KW-0732">Signal</keyword>
<feature type="signal peptide" evidence="9">
    <location>
        <begin position="1"/>
        <end position="25"/>
    </location>
</feature>
<dbReference type="InterPro" id="IPR006685">
    <property type="entry name" value="MscS_channel_2nd"/>
</dbReference>
<feature type="transmembrane region" description="Helical" evidence="8">
    <location>
        <begin position="902"/>
        <end position="930"/>
    </location>
</feature>
<evidence type="ECO:0000256" key="3">
    <source>
        <dbReference type="ARBA" id="ARBA00022475"/>
    </source>
</evidence>
<feature type="domain" description="Mechanosensitive ion channel MscS C-terminal" evidence="13">
    <location>
        <begin position="991"/>
        <end position="1074"/>
    </location>
</feature>
<sequence length="1121" mass="124194">MSFLLRSLLTVVLLGATLSSLPAIAADTDVPKAGEVQKSLDGLADRKLAEADQKVVKASLENTLRLLRARDDSDKQIAELKGQLADAPRQINENQRVLTRLRGEIEKPARQAYGSYSATQLEMLLNEQSSQLAAWQKTLIEAKGQIITAQTRPERAQADISANQTRLLEIATALKAGKEGGKPLSTEQHDELLAEQAALNAKAQLLRQELAGNNLLLDLANSQRDLLSERISRQERQILDLQAMISEKRREQSEKTVAELSKEAGAAASVDTLLSKENANNVRLSDYLLRTTDRLNQLTRANLESKQQLDALTQGEQALDQQVGVLRGSLLLSKILYQQKQSLPIIKADRKLADEIADLRLYQFELNQKRDELGDVQLYIDKLLAENPQETLTPELRQGLTEVVNTRIELADRLNHELNALLSEAITLQLNQTQLQETSQKLRATLDEQMFWIPSNRPLDLSWFKISPLLLQHQLSEVPWGSGVRELGEGLIERPLLFLPLLLMIAVLLWKRRYLYDKLDSLNDDIGHFKRDSQMHTPLALLVAISLAMPGTLALAIGGLALVLDARGQNATLGSALLEMAQVWLVFYTALRILSPGGIAERHFHWSPAQVQFLRKLLRRLGIVVLFLVAVVTVAEHQPASLADDVIGIAVVLFGYAAMTWLLAQLLFNRPSTERPSMIKMIVGLAFTALPIALFLAVSFGYYYTALKLTDRLIDTLYLLLFWVIIEATFVRGMGVAARRLAYQRALAKRQTQPREGPEGGETVEEPTLGIEQINEQSMRLIRLGLLIGFVIALYWVWADLISVVSYLDNVTLYQFTSGSGDTASSSPISLGDLLTAAVIAGVTVALARNLPGLLEVLVLQRLTLAQGSAYAMTTLLSYSISGIGIVSALSTLGVSWDKLQWLVAALSVGLGFGLQAIFSNFVSGLIILFERPVRIGDVVTIGNLSGTVSRIRIRATTITDFDRKEIIVPNQTFITGQLVNWSLSDTVTRVTIKIGLAYETDLPLARKLMMQACLDNPRVLRDPEPLLYFLNIGPSTFDHELRFHVRELGDRNPAVDEILSKIAVAFRENNVEMAFNQVDVFVKNLQGQEAQLIIGKTQSQPQVQAQPVQLQQLKPGAEKS</sequence>
<feature type="domain" description="Mechanosensitive ion channel inner membrane" evidence="11">
    <location>
        <begin position="495"/>
        <end position="814"/>
    </location>
</feature>
<dbReference type="InterPro" id="IPR052702">
    <property type="entry name" value="MscS-like_channel"/>
</dbReference>
<feature type="transmembrane region" description="Helical" evidence="8">
    <location>
        <begin position="539"/>
        <end position="564"/>
    </location>
</feature>
<evidence type="ECO:0000259" key="10">
    <source>
        <dbReference type="Pfam" id="PF00924"/>
    </source>
</evidence>
<keyword evidence="16" id="KW-1185">Reference proteome</keyword>
<dbReference type="PANTHER" id="PTHR30347:SF1">
    <property type="entry name" value="MECHANOSENSITIVE CHANNEL MSCK"/>
    <property type="match status" value="1"/>
</dbReference>
<dbReference type="Gene3D" id="3.30.70.100">
    <property type="match status" value="1"/>
</dbReference>
<evidence type="ECO:0000259" key="13">
    <source>
        <dbReference type="Pfam" id="PF21082"/>
    </source>
</evidence>
<feature type="transmembrane region" description="Helical" evidence="8">
    <location>
        <begin position="784"/>
        <end position="808"/>
    </location>
</feature>
<evidence type="ECO:0000313" key="15">
    <source>
        <dbReference type="EMBL" id="MBO3278196.1"/>
    </source>
</evidence>
<gene>
    <name evidence="15" type="primary">mscK</name>
    <name evidence="15" type="ORF">JFY56_23500</name>
</gene>
<keyword evidence="7" id="KW-0175">Coiled coil</keyword>
<dbReference type="SUPFAM" id="SSF50182">
    <property type="entry name" value="Sm-like ribonucleoproteins"/>
    <property type="match status" value="1"/>
</dbReference>
<evidence type="ECO:0000256" key="5">
    <source>
        <dbReference type="ARBA" id="ARBA00022989"/>
    </source>
</evidence>
<evidence type="ECO:0000256" key="6">
    <source>
        <dbReference type="ARBA" id="ARBA00023136"/>
    </source>
</evidence>
<dbReference type="InterPro" id="IPR024393">
    <property type="entry name" value="MscS_porin"/>
</dbReference>
<dbReference type="SUPFAM" id="SSF82689">
    <property type="entry name" value="Mechanosensitive channel protein MscS (YggB), C-terminal domain"/>
    <property type="match status" value="1"/>
</dbReference>
<feature type="coiled-coil region" evidence="7">
    <location>
        <begin position="189"/>
        <end position="263"/>
    </location>
</feature>
<evidence type="ECO:0000259" key="14">
    <source>
        <dbReference type="Pfam" id="PF21088"/>
    </source>
</evidence>
<feature type="transmembrane region" description="Helical" evidence="8">
    <location>
        <begin position="716"/>
        <end position="735"/>
    </location>
</feature>
<dbReference type="SUPFAM" id="SSF82861">
    <property type="entry name" value="Mechanosensitive channel protein MscS (YggB), transmembrane region"/>
    <property type="match status" value="1"/>
</dbReference>
<feature type="transmembrane region" description="Helical" evidence="8">
    <location>
        <begin position="647"/>
        <end position="669"/>
    </location>
</feature>
<feature type="transmembrane region" description="Helical" evidence="8">
    <location>
        <begin position="681"/>
        <end position="704"/>
    </location>
</feature>
<dbReference type="InterPro" id="IPR025692">
    <property type="entry name" value="MscS_IM_dom1"/>
</dbReference>
<evidence type="ECO:0000256" key="9">
    <source>
        <dbReference type="SAM" id="SignalP"/>
    </source>
</evidence>
<evidence type="ECO:0000256" key="4">
    <source>
        <dbReference type="ARBA" id="ARBA00022692"/>
    </source>
</evidence>
<name>A0ABS3TWY6_9PSED</name>
<dbReference type="InterPro" id="IPR049142">
    <property type="entry name" value="MS_channel_1st"/>
</dbReference>
<dbReference type="PROSITE" id="PS01246">
    <property type="entry name" value="UPF0003"/>
    <property type="match status" value="1"/>
</dbReference>
<dbReference type="InterPro" id="IPR011014">
    <property type="entry name" value="MscS_channel_TM-2"/>
</dbReference>
<dbReference type="Pfam" id="PF12794">
    <property type="entry name" value="MscS_TM"/>
    <property type="match status" value="1"/>
</dbReference>
<protein>
    <submittedName>
        <fullName evidence="15">Mechanosensitive channel MscK</fullName>
    </submittedName>
</protein>
<dbReference type="InterPro" id="IPR023408">
    <property type="entry name" value="MscS_beta-dom_sf"/>
</dbReference>
<evidence type="ECO:0000259" key="11">
    <source>
        <dbReference type="Pfam" id="PF12794"/>
    </source>
</evidence>
<feature type="transmembrane region" description="Helical" evidence="8">
    <location>
        <begin position="617"/>
        <end position="635"/>
    </location>
</feature>
<keyword evidence="5 8" id="KW-1133">Transmembrane helix</keyword>
<feature type="domain" description="Mechanosensitive ion channel MscS" evidence="10">
    <location>
        <begin position="918"/>
        <end position="983"/>
    </location>
</feature>
<organism evidence="15 16">
    <name type="scientific">Pseudomonas schmalbachii</name>
    <dbReference type="NCBI Taxonomy" id="2816993"/>
    <lineage>
        <taxon>Bacteria</taxon>
        <taxon>Pseudomonadati</taxon>
        <taxon>Pseudomonadota</taxon>
        <taxon>Gammaproteobacteria</taxon>
        <taxon>Pseudomonadales</taxon>
        <taxon>Pseudomonadaceae</taxon>
        <taxon>Pseudomonas</taxon>
    </lineage>
</organism>
<dbReference type="Pfam" id="PF21088">
    <property type="entry name" value="MS_channel_1st"/>
    <property type="match status" value="1"/>
</dbReference>
<dbReference type="PANTHER" id="PTHR30347">
    <property type="entry name" value="POTASSIUM CHANNEL RELATED"/>
    <property type="match status" value="1"/>
</dbReference>
<evidence type="ECO:0000256" key="2">
    <source>
        <dbReference type="ARBA" id="ARBA00008017"/>
    </source>
</evidence>
<evidence type="ECO:0000256" key="7">
    <source>
        <dbReference type="SAM" id="Coils"/>
    </source>
</evidence>
<dbReference type="EMBL" id="JAELYA010000012">
    <property type="protein sequence ID" value="MBO3278196.1"/>
    <property type="molecule type" value="Genomic_DNA"/>
</dbReference>